<evidence type="ECO:0000313" key="1">
    <source>
        <dbReference type="EMBL" id="HGG98920.1"/>
    </source>
</evidence>
<dbReference type="EMBL" id="DTHO01000003">
    <property type="protein sequence ID" value="HGG98920.1"/>
    <property type="molecule type" value="Genomic_DNA"/>
</dbReference>
<proteinExistence type="predicted"/>
<reference evidence="1" key="1">
    <citation type="journal article" date="2020" name="mSystems">
        <title>Genome- and Community-Level Interaction Insights into Carbon Utilization and Element Cycling Functions of Hydrothermarchaeota in Hydrothermal Sediment.</title>
        <authorList>
            <person name="Zhou Z."/>
            <person name="Liu Y."/>
            <person name="Xu W."/>
            <person name="Pan J."/>
            <person name="Luo Z.H."/>
            <person name="Li M."/>
        </authorList>
    </citation>
    <scope>NUCLEOTIDE SEQUENCE [LARGE SCALE GENOMIC DNA]</scope>
    <source>
        <strain evidence="1">SpSt-788</strain>
    </source>
</reference>
<protein>
    <submittedName>
        <fullName evidence="1">Uncharacterized protein</fullName>
    </submittedName>
</protein>
<organism evidence="1">
    <name type="scientific">Thermodesulfovibrio aggregans</name>
    <dbReference type="NCBI Taxonomy" id="86166"/>
    <lineage>
        <taxon>Bacteria</taxon>
        <taxon>Pseudomonadati</taxon>
        <taxon>Nitrospirota</taxon>
        <taxon>Thermodesulfovibrionia</taxon>
        <taxon>Thermodesulfovibrionales</taxon>
        <taxon>Thermodesulfovibrionaceae</taxon>
        <taxon>Thermodesulfovibrio</taxon>
    </lineage>
</organism>
<name>A0A7C4AII9_9BACT</name>
<accession>A0A7C4AII9</accession>
<sequence length="111" mass="12945">MSVEKHLKELLIYHLKQKLGRLQQDLEPEQKPPPDLKILSYGMVIGYIDIITEKEVFQERIEKWKDLISHGNKLIIVVPKDEKLRITELLWKEGIAEKVSIGTYDVVLTLP</sequence>
<dbReference type="AlphaFoldDB" id="A0A7C4AII9"/>
<comment type="caution">
    <text evidence="1">The sequence shown here is derived from an EMBL/GenBank/DDBJ whole genome shotgun (WGS) entry which is preliminary data.</text>
</comment>
<gene>
    <name evidence="1" type="ORF">ENV75_00455</name>
</gene>